<name>A0ABW4UUG2_9BACL</name>
<sequence length="113" mass="13704">MNRRQLQKIILSQWIIVEKQTTYHSSYALYAIDHKRRARLSWEGWNQLSDLLQFHIPVRRKAGSTQYSSQPCAKIAKKAMFLQLNEEQYEKLEQLFYKPFSKKKWNTFIKEHL</sequence>
<dbReference type="Proteomes" id="UP001597403">
    <property type="component" value="Unassembled WGS sequence"/>
</dbReference>
<dbReference type="RefSeq" id="WP_204823963.1">
    <property type="nucleotide sequence ID" value="NZ_JBHUGF010000010.1"/>
</dbReference>
<comment type="caution">
    <text evidence="1">The sequence shown here is derived from an EMBL/GenBank/DDBJ whole genome shotgun (WGS) entry which is preliminary data.</text>
</comment>
<gene>
    <name evidence="1" type="ORF">ACFSGI_09890</name>
</gene>
<evidence type="ECO:0000313" key="1">
    <source>
        <dbReference type="EMBL" id="MFD1990268.1"/>
    </source>
</evidence>
<evidence type="ECO:0008006" key="3">
    <source>
        <dbReference type="Google" id="ProtNLM"/>
    </source>
</evidence>
<dbReference type="EMBL" id="JBHUGF010000010">
    <property type="protein sequence ID" value="MFD1990268.1"/>
    <property type="molecule type" value="Genomic_DNA"/>
</dbReference>
<evidence type="ECO:0000313" key="2">
    <source>
        <dbReference type="Proteomes" id="UP001597403"/>
    </source>
</evidence>
<accession>A0ABW4UUG2</accession>
<reference evidence="2" key="1">
    <citation type="journal article" date="2019" name="Int. J. Syst. Evol. Microbiol.">
        <title>The Global Catalogue of Microorganisms (GCM) 10K type strain sequencing project: providing services to taxonomists for standard genome sequencing and annotation.</title>
        <authorList>
            <consortium name="The Broad Institute Genomics Platform"/>
            <consortium name="The Broad Institute Genome Sequencing Center for Infectious Disease"/>
            <person name="Wu L."/>
            <person name="Ma J."/>
        </authorList>
    </citation>
    <scope>NUCLEOTIDE SEQUENCE [LARGE SCALE GENOMIC DNA]</scope>
    <source>
        <strain evidence="2">CGMCC 1.15067</strain>
    </source>
</reference>
<keyword evidence="2" id="KW-1185">Reference proteome</keyword>
<protein>
    <recommendedName>
        <fullName evidence="3">Transposase</fullName>
    </recommendedName>
</protein>
<proteinExistence type="predicted"/>
<organism evidence="1 2">
    <name type="scientific">Paenibacillus nicotianae</name>
    <dbReference type="NCBI Taxonomy" id="1526551"/>
    <lineage>
        <taxon>Bacteria</taxon>
        <taxon>Bacillati</taxon>
        <taxon>Bacillota</taxon>
        <taxon>Bacilli</taxon>
        <taxon>Bacillales</taxon>
        <taxon>Paenibacillaceae</taxon>
        <taxon>Paenibacillus</taxon>
    </lineage>
</organism>